<feature type="compositionally biased region" description="Basic and acidic residues" evidence="1">
    <location>
        <begin position="328"/>
        <end position="357"/>
    </location>
</feature>
<dbReference type="AlphaFoldDB" id="A0A086JD21"/>
<accession>A0A086JD21</accession>
<sequence length="571" mass="63077">MQKPRVPSFSLSTPPSSPPPRSPRSTHSSPLARRPLVIHAFLPTDPRLGPLPLCPLTLELLLYRRLLCVAVEFVWETRLPFSSFLSFLSTPAAAGGDSLLAASLACVSSFLRDPAPALGALLLGAEGRETRVEQTHAQPPWALDSEKTGRLLVGRHLREEIFSRASSRLQEAESPFAVHRRRRGERRSEGRGRNARREKTAREHERPDSCRAEKTNREPQNDASYACLVESAVGDALDFYLWTDNDVFSNFTLPLLTHSLGAVDGRLVAYITRTSRLSSLSPSSLSPRSSSLSPPASSSSSTPSSNSASRLASSLSSRCGEGGQAERSAWKRDGGREESEGDKRRGKKWGEEGENHSRTKQRRRADEAAVLKNLQQAICALASLLEQRGNVFFGGKEGKPCLLDIRAFVFFAVLFSIPLPDRWHIEEVLLGSPGSSALVQFCLRMHGAFPVWPGEPISFLFGVRSSVARRTLSREKISLSPQLDALCKCHRWRRGEREESKREHRGEENEEENREEKGEGASDLPRGGSAVRKFLDFANDPLSLCSREVSTFGGVAMVLSLTLLTLYATKR</sequence>
<proteinExistence type="predicted"/>
<dbReference type="OrthoDB" id="10383699at2759"/>
<evidence type="ECO:0008006" key="4">
    <source>
        <dbReference type="Google" id="ProtNLM"/>
    </source>
</evidence>
<dbReference type="VEuPathDB" id="ToxoDB:TGDOM2_255440"/>
<evidence type="ECO:0000313" key="2">
    <source>
        <dbReference type="EMBL" id="KFG30039.1"/>
    </source>
</evidence>
<organism evidence="2 3">
    <name type="scientific">Toxoplasma gondii GAB2-2007-GAL-DOM2</name>
    <dbReference type="NCBI Taxonomy" id="1130820"/>
    <lineage>
        <taxon>Eukaryota</taxon>
        <taxon>Sar</taxon>
        <taxon>Alveolata</taxon>
        <taxon>Apicomplexa</taxon>
        <taxon>Conoidasida</taxon>
        <taxon>Coccidia</taxon>
        <taxon>Eucoccidiorida</taxon>
        <taxon>Eimeriorina</taxon>
        <taxon>Sarcocystidae</taxon>
        <taxon>Toxoplasma</taxon>
    </lineage>
</organism>
<feature type="compositionally biased region" description="Basic and acidic residues" evidence="1">
    <location>
        <begin position="497"/>
        <end position="507"/>
    </location>
</feature>
<dbReference type="EMBL" id="AHZU02001673">
    <property type="protein sequence ID" value="KFG30039.1"/>
    <property type="molecule type" value="Genomic_DNA"/>
</dbReference>
<reference evidence="2 3" key="1">
    <citation type="submission" date="2014-02" db="EMBL/GenBank/DDBJ databases">
        <authorList>
            <person name="Sibley D."/>
            <person name="Venepally P."/>
            <person name="Karamycheva S."/>
            <person name="Hadjithomas M."/>
            <person name="Khan A."/>
            <person name="Brunk B."/>
            <person name="Roos D."/>
            <person name="Caler E."/>
            <person name="Lorenzi H."/>
        </authorList>
    </citation>
    <scope>NUCLEOTIDE SEQUENCE [LARGE SCALE GENOMIC DNA]</scope>
    <source>
        <strain evidence="2 3">GAB2-2007-GAL-DOM2</strain>
    </source>
</reference>
<feature type="compositionally biased region" description="Low complexity" evidence="1">
    <location>
        <begin position="278"/>
        <end position="318"/>
    </location>
</feature>
<feature type="region of interest" description="Disordered" evidence="1">
    <location>
        <begin position="173"/>
        <end position="220"/>
    </location>
</feature>
<dbReference type="Proteomes" id="UP000028837">
    <property type="component" value="Unassembled WGS sequence"/>
</dbReference>
<feature type="compositionally biased region" description="Basic and acidic residues" evidence="1">
    <location>
        <begin position="186"/>
        <end position="220"/>
    </location>
</feature>
<protein>
    <recommendedName>
        <fullName evidence="4">Metaxin glutathione S-transferase domain-containing protein</fullName>
    </recommendedName>
</protein>
<evidence type="ECO:0000313" key="3">
    <source>
        <dbReference type="Proteomes" id="UP000028837"/>
    </source>
</evidence>
<gene>
    <name evidence="2" type="ORF">TGDOM2_255440</name>
</gene>
<feature type="region of interest" description="Disordered" evidence="1">
    <location>
        <begin position="497"/>
        <end position="527"/>
    </location>
</feature>
<comment type="caution">
    <text evidence="2">The sequence shown here is derived from an EMBL/GenBank/DDBJ whole genome shotgun (WGS) entry which is preliminary data.</text>
</comment>
<feature type="region of interest" description="Disordered" evidence="1">
    <location>
        <begin position="278"/>
        <end position="364"/>
    </location>
</feature>
<name>A0A086JD21_TOXGO</name>
<evidence type="ECO:0000256" key="1">
    <source>
        <dbReference type="SAM" id="MobiDB-lite"/>
    </source>
</evidence>
<feature type="region of interest" description="Disordered" evidence="1">
    <location>
        <begin position="1"/>
        <end position="30"/>
    </location>
</feature>